<evidence type="ECO:0000313" key="2">
    <source>
        <dbReference type="EMBL" id="PJI24227.1"/>
    </source>
</evidence>
<organism evidence="2 3">
    <name type="scientific">Prevotella intermedia</name>
    <dbReference type="NCBI Taxonomy" id="28131"/>
    <lineage>
        <taxon>Bacteria</taxon>
        <taxon>Pseudomonadati</taxon>
        <taxon>Bacteroidota</taxon>
        <taxon>Bacteroidia</taxon>
        <taxon>Bacteroidales</taxon>
        <taxon>Prevotellaceae</taxon>
        <taxon>Prevotella</taxon>
    </lineage>
</organism>
<evidence type="ECO:0000256" key="1">
    <source>
        <dbReference type="SAM" id="Coils"/>
    </source>
</evidence>
<feature type="coiled-coil region" evidence="1">
    <location>
        <begin position="3"/>
        <end position="58"/>
    </location>
</feature>
<accession>A0A2M8TJW8</accession>
<keyword evidence="1" id="KW-0175">Coiled coil</keyword>
<proteinExistence type="predicted"/>
<comment type="caution">
    <text evidence="2">The sequence shown here is derived from an EMBL/GenBank/DDBJ whole genome shotgun (WGS) entry which is preliminary data.</text>
</comment>
<sequence>MENSCKNNELEKYREAIEQYAKERKNSLILNGGNEHALIILENIFKNAEKKIRIAAEQLYNDEVVNTPCYIDSMRKFLNRDKTELCIIIAKKPPKDVCKKENSFYHMLYKHSAYKENRIKIKAEGKFKVKGSDNSVNFCTGDDSMYRFEYSVEKRKALVNFNDKTRTEQLNNLFDKNFNELLNDDKLLDLALFCE</sequence>
<dbReference type="RefSeq" id="WP_100356707.1">
    <property type="nucleotide sequence ID" value="NZ_PENH01000002.1"/>
</dbReference>
<dbReference type="AlphaFoldDB" id="A0A2M8TJW8"/>
<dbReference type="Proteomes" id="UP000231201">
    <property type="component" value="Unassembled WGS sequence"/>
</dbReference>
<name>A0A2M8TJW8_PREIN</name>
<evidence type="ECO:0000313" key="3">
    <source>
        <dbReference type="Proteomes" id="UP000231201"/>
    </source>
</evidence>
<protein>
    <submittedName>
        <fullName evidence="2">Uncharacterized protein</fullName>
    </submittedName>
</protein>
<gene>
    <name evidence="2" type="ORF">CTM59_08805</name>
</gene>
<dbReference type="EMBL" id="PENH01000002">
    <property type="protein sequence ID" value="PJI24227.1"/>
    <property type="molecule type" value="Genomic_DNA"/>
</dbReference>
<reference evidence="2 3" key="1">
    <citation type="submission" date="2017-11" db="EMBL/GenBank/DDBJ databases">
        <title>Genome sequencing of Prevotella intermedia KCOM 2833.</title>
        <authorList>
            <person name="Kook J.-K."/>
            <person name="Park S.-N."/>
            <person name="Lim Y.K."/>
        </authorList>
    </citation>
    <scope>NUCLEOTIDE SEQUENCE [LARGE SCALE GENOMIC DNA]</scope>
    <source>
        <strain evidence="2 3">KCOM 2833</strain>
    </source>
</reference>